<gene>
    <name evidence="1" type="ordered locus">STM14_1950</name>
</gene>
<reference evidence="1 2" key="1">
    <citation type="journal article" date="2010" name="J. Bacteriol.">
        <title>Short-term signatures of evolutionary change in the Salmonella enterica serovar typhimurium 14028 genome.</title>
        <authorList>
            <person name="Jarvik T."/>
            <person name="Smillie C."/>
            <person name="Groisman E.A."/>
            <person name="Ochman H."/>
        </authorList>
    </citation>
    <scope>NUCLEOTIDE SEQUENCE [LARGE SCALE GENOMIC DNA]</scope>
    <source>
        <strain evidence="2">14028s / SGSC 2262</strain>
    </source>
</reference>
<dbReference type="KEGG" id="seo:STM14_1950"/>
<name>A0A0F6B1N5_SALT1</name>
<dbReference type="HOGENOM" id="CLU_3367160_0_0_6"/>
<proteinExistence type="predicted"/>
<evidence type="ECO:0000313" key="1">
    <source>
        <dbReference type="EMBL" id="ACY88421.1"/>
    </source>
</evidence>
<organism evidence="1 2">
    <name type="scientific">Salmonella typhimurium (strain 14028s / SGSC 2262)</name>
    <dbReference type="NCBI Taxonomy" id="588858"/>
    <lineage>
        <taxon>Bacteria</taxon>
        <taxon>Pseudomonadati</taxon>
        <taxon>Pseudomonadota</taxon>
        <taxon>Gammaproteobacteria</taxon>
        <taxon>Enterobacterales</taxon>
        <taxon>Enterobacteriaceae</taxon>
        <taxon>Salmonella</taxon>
    </lineage>
</organism>
<sequence length="35" mass="4454">MYRHHIIFYWPYLAYFRVTHFTLIQPFSAYKTLND</sequence>
<accession>A0A0F6B1N5</accession>
<dbReference type="AlphaFoldDB" id="A0A0F6B1N5"/>
<keyword evidence="2" id="KW-1185">Reference proteome</keyword>
<dbReference type="EMBL" id="CP001363">
    <property type="protein sequence ID" value="ACY88421.1"/>
    <property type="molecule type" value="Genomic_DNA"/>
</dbReference>
<dbReference type="Proteomes" id="UP000002695">
    <property type="component" value="Chromosome"/>
</dbReference>
<evidence type="ECO:0000313" key="2">
    <source>
        <dbReference type="Proteomes" id="UP000002695"/>
    </source>
</evidence>
<protein>
    <submittedName>
        <fullName evidence="1">Uncharacterized protein</fullName>
    </submittedName>
</protein>